<feature type="compositionally biased region" description="Polar residues" evidence="2">
    <location>
        <begin position="108"/>
        <end position="121"/>
    </location>
</feature>
<dbReference type="SUPFAM" id="SSF56672">
    <property type="entry name" value="DNA/RNA polymerases"/>
    <property type="match status" value="1"/>
</dbReference>
<dbReference type="Proteomes" id="UP000719412">
    <property type="component" value="Unassembled WGS sequence"/>
</dbReference>
<sequence length="592" mass="66440">MGVAQNQCSAIGRGETPSTRPPRGHATCSSRTSILHKIRDGFHALPDQNNTNDSQHLISNTWLNFTDFENNLHVVGTESSPGTGNSAPGTNTAHRKGRQASRSRRSTDQPADPSTNPTGTSRRPKELHRSTDPRTAALHPPVLAVWTVRTFPSRVHRAREDLLLPLPKGRGHVKGLPVSVGKRPRLCTLGEPVQPPPTPPNDRPLPEKPDHRPHSARMANGQVDTITEAYWIPLKIGTRTTQGKFHHLPHLPSDLVLGIDKLRQYPLSIDLKGGSASLQSPAAVDVVQPTPTHPALQVSERPPLILSPDEEQRLRQFLSEELPLFDIGIIDEEVDKMLAEGVIEPSESPWSSPIVLAKKKDGKYRFCIDFRKVNEVTRKDAYPLPFINVILDKLRRARYLTPASKPITAFTVPSRGLYQFRVMPFGLHSAPATFQRLMDRVIGPELDPYCFAYLDDIVVLGETFEQHLEVLQEVFRRLRAANLRLNPDKFQFGRRSLTYLGHVVTATGIRTDPEKVAAIQQLTTPKTPRQVRRFLGMASWYRRFIPDFSRIAAPLNRLLKKGIRWEWTPEQDAAFDTLKNSLSAAPPTRDWE</sequence>
<dbReference type="InterPro" id="IPR021109">
    <property type="entry name" value="Peptidase_aspartic_dom_sf"/>
</dbReference>
<dbReference type="InterPro" id="IPR043128">
    <property type="entry name" value="Rev_trsase/Diguanyl_cyclase"/>
</dbReference>
<evidence type="ECO:0000259" key="3">
    <source>
        <dbReference type="Pfam" id="PF00078"/>
    </source>
</evidence>
<name>A0A8J6LEJ2_TENMO</name>
<dbReference type="PANTHER" id="PTHR33064:SF37">
    <property type="entry name" value="RIBONUCLEASE H"/>
    <property type="match status" value="1"/>
</dbReference>
<protein>
    <recommendedName>
        <fullName evidence="1">RNA-directed DNA polymerase</fullName>
        <ecNumber evidence="1">2.7.7.49</ecNumber>
    </recommendedName>
</protein>
<accession>A0A8J6LEJ2</accession>
<evidence type="ECO:0000313" key="5">
    <source>
        <dbReference type="Proteomes" id="UP000719412"/>
    </source>
</evidence>
<feature type="region of interest" description="Disordered" evidence="2">
    <location>
        <begin position="1"/>
        <end position="28"/>
    </location>
</feature>
<feature type="compositionally biased region" description="Basic and acidic residues" evidence="2">
    <location>
        <begin position="204"/>
        <end position="213"/>
    </location>
</feature>
<evidence type="ECO:0000256" key="2">
    <source>
        <dbReference type="SAM" id="MobiDB-lite"/>
    </source>
</evidence>
<dbReference type="Pfam" id="PF00078">
    <property type="entry name" value="RVT_1"/>
    <property type="match status" value="1"/>
</dbReference>
<feature type="region of interest" description="Disordered" evidence="2">
    <location>
        <begin position="74"/>
        <end position="136"/>
    </location>
</feature>
<dbReference type="EC" id="2.7.7.49" evidence="1"/>
<feature type="compositionally biased region" description="Basic residues" evidence="2">
    <location>
        <begin position="93"/>
        <end position="104"/>
    </location>
</feature>
<evidence type="ECO:0000256" key="1">
    <source>
        <dbReference type="ARBA" id="ARBA00012493"/>
    </source>
</evidence>
<dbReference type="CDD" id="cd01647">
    <property type="entry name" value="RT_LTR"/>
    <property type="match status" value="1"/>
</dbReference>
<dbReference type="GO" id="GO:0003964">
    <property type="term" value="F:RNA-directed DNA polymerase activity"/>
    <property type="evidence" value="ECO:0007669"/>
    <property type="project" value="UniProtKB-EC"/>
</dbReference>
<comment type="caution">
    <text evidence="4">The sequence shown here is derived from an EMBL/GenBank/DDBJ whole genome shotgun (WGS) entry which is preliminary data.</text>
</comment>
<dbReference type="PANTHER" id="PTHR33064">
    <property type="entry name" value="POL PROTEIN"/>
    <property type="match status" value="1"/>
</dbReference>
<feature type="compositionally biased region" description="Basic and acidic residues" evidence="2">
    <location>
        <begin position="123"/>
        <end position="132"/>
    </location>
</feature>
<evidence type="ECO:0000313" key="4">
    <source>
        <dbReference type="EMBL" id="KAH0816608.1"/>
    </source>
</evidence>
<feature type="compositionally biased region" description="Pro residues" evidence="2">
    <location>
        <begin position="193"/>
        <end position="203"/>
    </location>
</feature>
<organism evidence="4 5">
    <name type="scientific">Tenebrio molitor</name>
    <name type="common">Yellow mealworm beetle</name>
    <dbReference type="NCBI Taxonomy" id="7067"/>
    <lineage>
        <taxon>Eukaryota</taxon>
        <taxon>Metazoa</taxon>
        <taxon>Ecdysozoa</taxon>
        <taxon>Arthropoda</taxon>
        <taxon>Hexapoda</taxon>
        <taxon>Insecta</taxon>
        <taxon>Pterygota</taxon>
        <taxon>Neoptera</taxon>
        <taxon>Endopterygota</taxon>
        <taxon>Coleoptera</taxon>
        <taxon>Polyphaga</taxon>
        <taxon>Cucujiformia</taxon>
        <taxon>Tenebrionidae</taxon>
        <taxon>Tenebrio</taxon>
    </lineage>
</organism>
<reference evidence="4" key="1">
    <citation type="journal article" date="2020" name="J Insects Food Feed">
        <title>The yellow mealworm (Tenebrio molitor) genome: a resource for the emerging insects as food and feed industry.</title>
        <authorList>
            <person name="Eriksson T."/>
            <person name="Andere A."/>
            <person name="Kelstrup H."/>
            <person name="Emery V."/>
            <person name="Picard C."/>
        </authorList>
    </citation>
    <scope>NUCLEOTIDE SEQUENCE</scope>
    <source>
        <strain evidence="4">Stoneville</strain>
        <tissue evidence="4">Whole head</tissue>
    </source>
</reference>
<reference evidence="4" key="2">
    <citation type="submission" date="2021-08" db="EMBL/GenBank/DDBJ databases">
        <authorList>
            <person name="Eriksson T."/>
        </authorList>
    </citation>
    <scope>NUCLEOTIDE SEQUENCE</scope>
    <source>
        <strain evidence="4">Stoneville</strain>
        <tissue evidence="4">Whole head</tissue>
    </source>
</reference>
<dbReference type="InterPro" id="IPR000477">
    <property type="entry name" value="RT_dom"/>
</dbReference>
<dbReference type="FunFam" id="3.30.70.270:FF:000003">
    <property type="entry name" value="Transposon Ty3-G Gag-Pol polyprotein"/>
    <property type="match status" value="1"/>
</dbReference>
<dbReference type="Gene3D" id="2.40.70.10">
    <property type="entry name" value="Acid Proteases"/>
    <property type="match status" value="1"/>
</dbReference>
<dbReference type="InterPro" id="IPR043502">
    <property type="entry name" value="DNA/RNA_pol_sf"/>
</dbReference>
<dbReference type="EMBL" id="JABDTM020021246">
    <property type="protein sequence ID" value="KAH0816608.1"/>
    <property type="molecule type" value="Genomic_DNA"/>
</dbReference>
<proteinExistence type="predicted"/>
<keyword evidence="5" id="KW-1185">Reference proteome</keyword>
<dbReference type="AlphaFoldDB" id="A0A8J6LEJ2"/>
<feature type="domain" description="Reverse transcriptase" evidence="3">
    <location>
        <begin position="402"/>
        <end position="503"/>
    </location>
</feature>
<gene>
    <name evidence="4" type="ORF">GEV33_006183</name>
</gene>
<dbReference type="Gene3D" id="3.30.70.270">
    <property type="match status" value="2"/>
</dbReference>
<feature type="compositionally biased region" description="Polar residues" evidence="2">
    <location>
        <begin position="77"/>
        <end position="92"/>
    </location>
</feature>
<dbReference type="FunFam" id="3.30.70.270:FF:000020">
    <property type="entry name" value="Transposon Tf2-6 polyprotein-like Protein"/>
    <property type="match status" value="1"/>
</dbReference>
<feature type="region of interest" description="Disordered" evidence="2">
    <location>
        <begin position="188"/>
        <end position="218"/>
    </location>
</feature>
<dbReference type="Gene3D" id="3.10.10.10">
    <property type="entry name" value="HIV Type 1 Reverse Transcriptase, subunit A, domain 1"/>
    <property type="match status" value="1"/>
</dbReference>
<dbReference type="InterPro" id="IPR051320">
    <property type="entry name" value="Viral_Replic_Matur_Polypro"/>
</dbReference>